<dbReference type="CDD" id="cd00170">
    <property type="entry name" value="SEC14"/>
    <property type="match status" value="1"/>
</dbReference>
<dbReference type="Pfam" id="PF03765">
    <property type="entry name" value="CRAL_TRIO_N"/>
    <property type="match status" value="1"/>
</dbReference>
<accession>A0AAD8M7J2</accession>
<dbReference type="Proteomes" id="UP001237642">
    <property type="component" value="Unassembled WGS sequence"/>
</dbReference>
<keyword evidence="4" id="KW-0333">Golgi apparatus</keyword>
<organism evidence="7 8">
    <name type="scientific">Heracleum sosnowskyi</name>
    <dbReference type="NCBI Taxonomy" id="360622"/>
    <lineage>
        <taxon>Eukaryota</taxon>
        <taxon>Viridiplantae</taxon>
        <taxon>Streptophyta</taxon>
        <taxon>Embryophyta</taxon>
        <taxon>Tracheophyta</taxon>
        <taxon>Spermatophyta</taxon>
        <taxon>Magnoliopsida</taxon>
        <taxon>eudicotyledons</taxon>
        <taxon>Gunneridae</taxon>
        <taxon>Pentapetalae</taxon>
        <taxon>asterids</taxon>
        <taxon>campanulids</taxon>
        <taxon>Apiales</taxon>
        <taxon>Apiaceae</taxon>
        <taxon>Apioideae</taxon>
        <taxon>apioid superclade</taxon>
        <taxon>Tordylieae</taxon>
        <taxon>Tordyliinae</taxon>
        <taxon>Heracleum</taxon>
    </lineage>
</organism>
<protein>
    <submittedName>
        <fullName evidence="7">Phosphatidylinositol/phosphatidylcholine transfer protein SFH13</fullName>
    </submittedName>
</protein>
<comment type="caution">
    <text evidence="7">The sequence shown here is derived from an EMBL/GenBank/DDBJ whole genome shotgun (WGS) entry which is preliminary data.</text>
</comment>
<dbReference type="SMART" id="SM01100">
    <property type="entry name" value="CRAL_TRIO_N"/>
    <property type="match status" value="1"/>
</dbReference>
<proteinExistence type="inferred from homology"/>
<evidence type="ECO:0000256" key="5">
    <source>
        <dbReference type="ARBA" id="ARBA00038020"/>
    </source>
</evidence>
<comment type="similarity">
    <text evidence="5">Belongs to the SFH family.</text>
</comment>
<keyword evidence="3" id="KW-0653">Protein transport</keyword>
<dbReference type="SUPFAM" id="SSF46938">
    <property type="entry name" value="CRAL/TRIO N-terminal domain"/>
    <property type="match status" value="1"/>
</dbReference>
<keyword evidence="8" id="KW-1185">Reference proteome</keyword>
<dbReference type="SMART" id="SM00516">
    <property type="entry name" value="SEC14"/>
    <property type="match status" value="1"/>
</dbReference>
<evidence type="ECO:0000259" key="6">
    <source>
        <dbReference type="PROSITE" id="PS50191"/>
    </source>
</evidence>
<dbReference type="EMBL" id="JAUIZM010000010">
    <property type="protein sequence ID" value="KAK1362432.1"/>
    <property type="molecule type" value="Genomic_DNA"/>
</dbReference>
<dbReference type="GO" id="GO:0005886">
    <property type="term" value="C:plasma membrane"/>
    <property type="evidence" value="ECO:0007669"/>
    <property type="project" value="UniProtKB-SubCell"/>
</dbReference>
<comment type="subcellular location">
    <subcellularLocation>
        <location evidence="1">Cell membrane</location>
        <topology evidence="1">Peripheral membrane protein</topology>
    </subcellularLocation>
    <subcellularLocation>
        <location evidence="2">Golgi apparatus membrane</location>
        <topology evidence="2">Peripheral membrane protein</topology>
    </subcellularLocation>
</comment>
<name>A0AAD8M7J2_9APIA</name>
<dbReference type="InterPro" id="IPR011074">
    <property type="entry name" value="CRAL/TRIO_N_dom"/>
</dbReference>
<evidence type="ECO:0000256" key="3">
    <source>
        <dbReference type="ARBA" id="ARBA00022927"/>
    </source>
</evidence>
<dbReference type="GO" id="GO:0000139">
    <property type="term" value="C:Golgi membrane"/>
    <property type="evidence" value="ECO:0007669"/>
    <property type="project" value="UniProtKB-SubCell"/>
</dbReference>
<dbReference type="GO" id="GO:0015031">
    <property type="term" value="P:protein transport"/>
    <property type="evidence" value="ECO:0007669"/>
    <property type="project" value="UniProtKB-KW"/>
</dbReference>
<sequence length="608" mass="70314">MSGIERVEAYDEIREQISNFENFEDERPRSKIGHFRNKALNASNKITHSLRKRGNRKIDYRVPSVSIEDIRDEKEECAVQELRQKLIQKDLLPARQDDYYTLLRFLKARDFNIEKTSQMWEEMLKWRNEYGTDGILEDFKFEELEDVLQYYPQGYHGVDREGRPVYIERLGKAHPSRLLRITTLERYLKYHVQEFEKAIHEKFPACSIVAKRQICSTTTILDVQGLGVKNLTPTAASLVSAMARIDNNYYPETLHRMLVVNAGSAFKKVLWPAAMKFLDPKTIAKIHVLEPKSLGNLLEYIDSSQLPDFLGGSCICPAEGGCLRSNSGPWNDPFIMKLIRNEETTFVRQITRVSSDQQTLEAYTQLHAIKGNSDGSTVEDVTEIDDPCSLTTQNNCRIAKLLLIHRDAGESDATVYYNYDGHFSQGDNNIENDQVPGNCQDFSSNEGTLDREGALDIHWLAAIKEKVVKRSFWCVAKTLLYIVVRLFAFFWSLPFESRRRTNLHPSKVTEDKPDVQSLNGIGEDDIHPCVERLQKVEQILDKLKNKQPEIPREKDQMLLHSLERIKSMEFDLDKTKRVLHATVMKQLEIAKLMENLQDPKPRNRRLWC</sequence>
<dbReference type="Gene3D" id="1.10.8.20">
    <property type="entry name" value="N-terminal domain of phosphatidylinositol transfer protein sec14p"/>
    <property type="match status" value="1"/>
</dbReference>
<keyword evidence="3" id="KW-0813">Transport</keyword>
<reference evidence="7" key="2">
    <citation type="submission" date="2023-05" db="EMBL/GenBank/DDBJ databases">
        <authorList>
            <person name="Schelkunov M.I."/>
        </authorList>
    </citation>
    <scope>NUCLEOTIDE SEQUENCE</scope>
    <source>
        <strain evidence="7">Hsosn_3</strain>
        <tissue evidence="7">Leaf</tissue>
    </source>
</reference>
<dbReference type="InterPro" id="IPR051026">
    <property type="entry name" value="PI/PC_transfer"/>
</dbReference>
<feature type="domain" description="CRAL-TRIO" evidence="6">
    <location>
        <begin position="143"/>
        <end position="318"/>
    </location>
</feature>
<reference evidence="7" key="1">
    <citation type="submission" date="2023-02" db="EMBL/GenBank/DDBJ databases">
        <title>Genome of toxic invasive species Heracleum sosnowskyi carries increased number of genes despite the absence of recent whole-genome duplications.</title>
        <authorList>
            <person name="Schelkunov M."/>
            <person name="Shtratnikova V."/>
            <person name="Makarenko M."/>
            <person name="Klepikova A."/>
            <person name="Omelchenko D."/>
            <person name="Novikova G."/>
            <person name="Obukhova E."/>
            <person name="Bogdanov V."/>
            <person name="Penin A."/>
            <person name="Logacheva M."/>
        </authorList>
    </citation>
    <scope>NUCLEOTIDE SEQUENCE</scope>
    <source>
        <strain evidence="7">Hsosn_3</strain>
        <tissue evidence="7">Leaf</tissue>
    </source>
</reference>
<dbReference type="Pfam" id="PF00650">
    <property type="entry name" value="CRAL_TRIO"/>
    <property type="match status" value="1"/>
</dbReference>
<gene>
    <name evidence="7" type="ORF">POM88_046906</name>
</gene>
<dbReference type="PROSITE" id="PS50191">
    <property type="entry name" value="CRAL_TRIO"/>
    <property type="match status" value="1"/>
</dbReference>
<evidence type="ECO:0000313" key="8">
    <source>
        <dbReference type="Proteomes" id="UP001237642"/>
    </source>
</evidence>
<dbReference type="InterPro" id="IPR001251">
    <property type="entry name" value="CRAL-TRIO_dom"/>
</dbReference>
<dbReference type="PANTHER" id="PTHR45657:SF8">
    <property type="entry name" value="PHOSPHATIDYLINOSITOL_PHOSPHATIDYLCHOLINE TRANSFER PROTEIN SFH13"/>
    <property type="match status" value="1"/>
</dbReference>
<dbReference type="PANTHER" id="PTHR45657">
    <property type="entry name" value="CRAL-TRIO DOMAIN-CONTAINING PROTEIN YKL091C-RELATED"/>
    <property type="match status" value="1"/>
</dbReference>
<dbReference type="InterPro" id="IPR036865">
    <property type="entry name" value="CRAL-TRIO_dom_sf"/>
</dbReference>
<dbReference type="AlphaFoldDB" id="A0AAD8M7J2"/>
<evidence type="ECO:0000256" key="2">
    <source>
        <dbReference type="ARBA" id="ARBA00004395"/>
    </source>
</evidence>
<dbReference type="Gene3D" id="3.40.525.10">
    <property type="entry name" value="CRAL-TRIO lipid binding domain"/>
    <property type="match status" value="1"/>
</dbReference>
<dbReference type="SUPFAM" id="SSF52087">
    <property type="entry name" value="CRAL/TRIO domain"/>
    <property type="match status" value="1"/>
</dbReference>
<evidence type="ECO:0000256" key="4">
    <source>
        <dbReference type="ARBA" id="ARBA00023034"/>
    </source>
</evidence>
<evidence type="ECO:0000313" key="7">
    <source>
        <dbReference type="EMBL" id="KAK1362432.1"/>
    </source>
</evidence>
<dbReference type="InterPro" id="IPR036273">
    <property type="entry name" value="CRAL/TRIO_N_dom_sf"/>
</dbReference>
<evidence type="ECO:0000256" key="1">
    <source>
        <dbReference type="ARBA" id="ARBA00004202"/>
    </source>
</evidence>